<sequence>MFPPDLDSFIGFFSIGSYGVLVEGRRAFSEKIGGLTQRKKFS</sequence>
<organism evidence="1">
    <name type="scientific">Anguilla anguilla</name>
    <name type="common">European freshwater eel</name>
    <name type="synonym">Muraena anguilla</name>
    <dbReference type="NCBI Taxonomy" id="7936"/>
    <lineage>
        <taxon>Eukaryota</taxon>
        <taxon>Metazoa</taxon>
        <taxon>Chordata</taxon>
        <taxon>Craniata</taxon>
        <taxon>Vertebrata</taxon>
        <taxon>Euteleostomi</taxon>
        <taxon>Actinopterygii</taxon>
        <taxon>Neopterygii</taxon>
        <taxon>Teleostei</taxon>
        <taxon>Anguilliformes</taxon>
        <taxon>Anguillidae</taxon>
        <taxon>Anguilla</taxon>
    </lineage>
</organism>
<evidence type="ECO:0000313" key="1">
    <source>
        <dbReference type="EMBL" id="JAH73519.1"/>
    </source>
</evidence>
<dbReference type="AlphaFoldDB" id="A0A0E9V5X3"/>
<reference evidence="1" key="1">
    <citation type="submission" date="2014-11" db="EMBL/GenBank/DDBJ databases">
        <authorList>
            <person name="Amaro Gonzalez C."/>
        </authorList>
    </citation>
    <scope>NUCLEOTIDE SEQUENCE</scope>
</reference>
<dbReference type="EMBL" id="GBXM01035058">
    <property type="protein sequence ID" value="JAH73519.1"/>
    <property type="molecule type" value="Transcribed_RNA"/>
</dbReference>
<accession>A0A0E9V5X3</accession>
<name>A0A0E9V5X3_ANGAN</name>
<reference evidence="1" key="2">
    <citation type="journal article" date="2015" name="Fish Shellfish Immunol.">
        <title>Early steps in the European eel (Anguilla anguilla)-Vibrio vulnificus interaction in the gills: Role of the RtxA13 toxin.</title>
        <authorList>
            <person name="Callol A."/>
            <person name="Pajuelo D."/>
            <person name="Ebbesson L."/>
            <person name="Teles M."/>
            <person name="MacKenzie S."/>
            <person name="Amaro C."/>
        </authorList>
    </citation>
    <scope>NUCLEOTIDE SEQUENCE</scope>
</reference>
<protein>
    <submittedName>
        <fullName evidence="1">Uncharacterized protein</fullName>
    </submittedName>
</protein>
<proteinExistence type="predicted"/>